<organism evidence="11 12">
    <name type="scientific">Gouania willdenowi</name>
    <name type="common">Blunt-snouted clingfish</name>
    <name type="synonym">Lepadogaster willdenowi</name>
    <dbReference type="NCBI Taxonomy" id="441366"/>
    <lineage>
        <taxon>Eukaryota</taxon>
        <taxon>Metazoa</taxon>
        <taxon>Chordata</taxon>
        <taxon>Craniata</taxon>
        <taxon>Vertebrata</taxon>
        <taxon>Euteleostomi</taxon>
        <taxon>Actinopterygii</taxon>
        <taxon>Neopterygii</taxon>
        <taxon>Teleostei</taxon>
        <taxon>Neoteleostei</taxon>
        <taxon>Acanthomorphata</taxon>
        <taxon>Ovalentaria</taxon>
        <taxon>Blenniimorphae</taxon>
        <taxon>Blenniiformes</taxon>
        <taxon>Gobiesocoidei</taxon>
        <taxon>Gobiesocidae</taxon>
        <taxon>Gobiesocinae</taxon>
        <taxon>Gouania</taxon>
    </lineage>
</organism>
<feature type="active site" description="Glycyl thioester intermediate" evidence="8">
    <location>
        <position position="137"/>
    </location>
</feature>
<dbReference type="InterPro" id="IPR023313">
    <property type="entry name" value="UBQ-conjugating_AS"/>
</dbReference>
<proteinExistence type="inferred from homology"/>
<dbReference type="Pfam" id="PF00179">
    <property type="entry name" value="UQ_con"/>
    <property type="match status" value="1"/>
</dbReference>
<reference evidence="11" key="1">
    <citation type="submission" date="2020-06" db="EMBL/GenBank/DDBJ databases">
        <authorList>
            <consortium name="Wellcome Sanger Institute Data Sharing"/>
        </authorList>
    </citation>
    <scope>NUCLEOTIDE SEQUENCE [LARGE SCALE GENOMIC DNA]</scope>
</reference>
<dbReference type="PANTHER" id="PTHR24068">
    <property type="entry name" value="UBIQUITIN-CONJUGATING ENZYME E2"/>
    <property type="match status" value="1"/>
</dbReference>
<accession>A0A8C5E4Y1</accession>
<gene>
    <name evidence="11" type="primary">LOC114476492</name>
</gene>
<dbReference type="EC" id="2.3.2.23" evidence="3"/>
<dbReference type="SMART" id="SM00212">
    <property type="entry name" value="UBCc"/>
    <property type="match status" value="1"/>
</dbReference>
<evidence type="ECO:0000256" key="8">
    <source>
        <dbReference type="PROSITE-ProRule" id="PRU10133"/>
    </source>
</evidence>
<dbReference type="InterPro" id="IPR000608">
    <property type="entry name" value="UBC"/>
</dbReference>
<comment type="pathway">
    <text evidence="2">Protein modification; protein ubiquitination.</text>
</comment>
<dbReference type="Ensembl" id="ENSGWIT00000016350.1">
    <property type="protein sequence ID" value="ENSGWIP00000014801.1"/>
    <property type="gene ID" value="ENSGWIG00000008292.1"/>
</dbReference>
<comment type="catalytic activity">
    <reaction evidence="1">
        <text>S-ubiquitinyl-[E1 ubiquitin-activating enzyme]-L-cysteine + [E2 ubiquitin-conjugating enzyme]-L-cysteine = [E1 ubiquitin-activating enzyme]-L-cysteine + S-ubiquitinyl-[E2 ubiquitin-conjugating enzyme]-L-cysteine.</text>
        <dbReference type="EC" id="2.3.2.23"/>
    </reaction>
</comment>
<keyword evidence="5 9" id="KW-0547">Nucleotide-binding</keyword>
<evidence type="ECO:0000313" key="12">
    <source>
        <dbReference type="Proteomes" id="UP000694680"/>
    </source>
</evidence>
<dbReference type="Gene3D" id="3.10.110.10">
    <property type="entry name" value="Ubiquitin Conjugating Enzyme"/>
    <property type="match status" value="1"/>
</dbReference>
<keyword evidence="4" id="KW-0808">Transferase</keyword>
<evidence type="ECO:0000259" key="10">
    <source>
        <dbReference type="PROSITE" id="PS50127"/>
    </source>
</evidence>
<keyword evidence="6 9" id="KW-0833">Ubl conjugation pathway</keyword>
<name>A0A8C5E4Y1_GOUWI</name>
<dbReference type="PROSITE" id="PS00183">
    <property type="entry name" value="UBC_1"/>
    <property type="match status" value="1"/>
</dbReference>
<dbReference type="GO" id="GO:0005524">
    <property type="term" value="F:ATP binding"/>
    <property type="evidence" value="ECO:0007669"/>
    <property type="project" value="UniProtKB-UniRule"/>
</dbReference>
<comment type="similarity">
    <text evidence="9">Belongs to the ubiquitin-conjugating enzyme family.</text>
</comment>
<keyword evidence="12" id="KW-1185">Reference proteome</keyword>
<protein>
    <recommendedName>
        <fullName evidence="3">E2 ubiquitin-conjugating enzyme</fullName>
        <ecNumber evidence="3">2.3.2.23</ecNumber>
    </recommendedName>
</protein>
<dbReference type="InterPro" id="IPR016135">
    <property type="entry name" value="UBQ-conjugating_enzyme/RWD"/>
</dbReference>
<evidence type="ECO:0000256" key="5">
    <source>
        <dbReference type="ARBA" id="ARBA00022741"/>
    </source>
</evidence>
<feature type="domain" description="UBC core" evidence="10">
    <location>
        <begin position="53"/>
        <end position="199"/>
    </location>
</feature>
<keyword evidence="7 9" id="KW-0067">ATP-binding</keyword>
<reference evidence="11" key="3">
    <citation type="submission" date="2025-09" db="UniProtKB">
        <authorList>
            <consortium name="Ensembl"/>
        </authorList>
    </citation>
    <scope>IDENTIFICATION</scope>
</reference>
<dbReference type="PROSITE" id="PS50127">
    <property type="entry name" value="UBC_2"/>
    <property type="match status" value="1"/>
</dbReference>
<evidence type="ECO:0000256" key="1">
    <source>
        <dbReference type="ARBA" id="ARBA00000485"/>
    </source>
</evidence>
<evidence type="ECO:0000256" key="9">
    <source>
        <dbReference type="RuleBase" id="RU362109"/>
    </source>
</evidence>
<sequence>MHQSIRRGTKNAETKELFRQNKTLKHTKSALLTLSAVKVTTAESPNILGRVGMALKRIQRELNDLQKDPPASCSAGPVGEDMFHWQATITGPNDSPYHGGVFFLTVQFPTDYPFKPPKVAFTTKIYHPNINSNGSICLDILRSQWSPALTVSKVLLSICSLLCDPNPDDPLVPDIAHVYKSDRQKYNKLAREWTQKYAM</sequence>
<evidence type="ECO:0000256" key="7">
    <source>
        <dbReference type="ARBA" id="ARBA00022840"/>
    </source>
</evidence>
<evidence type="ECO:0000256" key="2">
    <source>
        <dbReference type="ARBA" id="ARBA00004906"/>
    </source>
</evidence>
<evidence type="ECO:0000313" key="11">
    <source>
        <dbReference type="Ensembl" id="ENSGWIP00000014801.1"/>
    </source>
</evidence>
<dbReference type="AlphaFoldDB" id="A0A8C5E4Y1"/>
<dbReference type="CDD" id="cd23792">
    <property type="entry name" value="UBCc_UBE2D"/>
    <property type="match status" value="1"/>
</dbReference>
<dbReference type="GO" id="GO:0061631">
    <property type="term" value="F:ubiquitin conjugating enzyme activity"/>
    <property type="evidence" value="ECO:0007669"/>
    <property type="project" value="UniProtKB-EC"/>
</dbReference>
<dbReference type="Proteomes" id="UP000694680">
    <property type="component" value="Chromosome 15"/>
</dbReference>
<dbReference type="FunFam" id="3.10.110.10:FF:000101">
    <property type="entry name" value="Ubiquitin-conjugating enzyme E2 D2"/>
    <property type="match status" value="1"/>
</dbReference>
<evidence type="ECO:0000256" key="4">
    <source>
        <dbReference type="ARBA" id="ARBA00022679"/>
    </source>
</evidence>
<evidence type="ECO:0000256" key="6">
    <source>
        <dbReference type="ARBA" id="ARBA00022786"/>
    </source>
</evidence>
<evidence type="ECO:0000256" key="3">
    <source>
        <dbReference type="ARBA" id="ARBA00012486"/>
    </source>
</evidence>
<reference evidence="11" key="2">
    <citation type="submission" date="2025-08" db="UniProtKB">
        <authorList>
            <consortium name="Ensembl"/>
        </authorList>
    </citation>
    <scope>IDENTIFICATION</scope>
</reference>
<dbReference type="SUPFAM" id="SSF54495">
    <property type="entry name" value="UBC-like"/>
    <property type="match status" value="1"/>
</dbReference>